<evidence type="ECO:0000259" key="11">
    <source>
        <dbReference type="Pfam" id="PF08245"/>
    </source>
</evidence>
<dbReference type="Pfam" id="PF02875">
    <property type="entry name" value="Mur_ligase_C"/>
    <property type="match status" value="1"/>
</dbReference>
<dbReference type="Proteomes" id="UP001218638">
    <property type="component" value="Chromosome"/>
</dbReference>
<dbReference type="GO" id="GO:0008360">
    <property type="term" value="P:regulation of cell shape"/>
    <property type="evidence" value="ECO:0007669"/>
    <property type="project" value="UniProtKB-KW"/>
</dbReference>
<reference evidence="12" key="1">
    <citation type="submission" date="2023-03" db="EMBL/GenBank/DDBJ databases">
        <title>Lomoglobus Profundus gen. nov., sp. nov., a novel member of the phylum Verrucomicrobia, isolated from deep-marine sediment of South China Sea.</title>
        <authorList>
            <person name="Ahmad T."/>
            <person name="Ishaq S.E."/>
            <person name="Wang F."/>
        </authorList>
    </citation>
    <scope>NUCLEOTIDE SEQUENCE</scope>
    <source>
        <strain evidence="12">LMO-M01</strain>
    </source>
</reference>
<dbReference type="GO" id="GO:0016881">
    <property type="term" value="F:acid-amino acid ligase activity"/>
    <property type="evidence" value="ECO:0007669"/>
    <property type="project" value="InterPro"/>
</dbReference>
<evidence type="ECO:0000256" key="2">
    <source>
        <dbReference type="ARBA" id="ARBA00022618"/>
    </source>
</evidence>
<evidence type="ECO:0000256" key="3">
    <source>
        <dbReference type="ARBA" id="ARBA00022741"/>
    </source>
</evidence>
<dbReference type="Gene3D" id="3.40.1390.10">
    <property type="entry name" value="MurE/MurF, N-terminal domain"/>
    <property type="match status" value="1"/>
</dbReference>
<dbReference type="Pfam" id="PF01225">
    <property type="entry name" value="Mur_ligase"/>
    <property type="match status" value="1"/>
</dbReference>
<dbReference type="SUPFAM" id="SSF53244">
    <property type="entry name" value="MurD-like peptide ligases, peptide-binding domain"/>
    <property type="match status" value="1"/>
</dbReference>
<evidence type="ECO:0000256" key="1">
    <source>
        <dbReference type="ARBA" id="ARBA00022598"/>
    </source>
</evidence>
<evidence type="ECO:0000313" key="13">
    <source>
        <dbReference type="Proteomes" id="UP001218638"/>
    </source>
</evidence>
<proteinExistence type="predicted"/>
<keyword evidence="4" id="KW-0067">ATP-binding</keyword>
<keyword evidence="6" id="KW-0573">Peptidoglycan synthesis</keyword>
<evidence type="ECO:0000256" key="5">
    <source>
        <dbReference type="ARBA" id="ARBA00022960"/>
    </source>
</evidence>
<evidence type="ECO:0000256" key="4">
    <source>
        <dbReference type="ARBA" id="ARBA00022840"/>
    </source>
</evidence>
<sequence>MPQFDTTELAAWSGGQWTGLPAVPVEGFAIDTRRIKAGQMFVALRTETRDGHDFLPAAAAAGAAAALVSTLRPDVDLPQLVVPHTLTAFQVIAREHRRNFPGPVAGISGSAGKTSTKDLLALLLGERALATEGNLNNHLGVPLTLTRLDPERHGYAIIEAGISGPDEMKPLAEMIEPDVAVITLVDRAHTAGLGDIDGVAREKALLPAAARETGVAILPDVVANLPAFQALPVRRLKVERADVIRPEPAARDTIYYAVSHRDARTGVSVAPVNDDAAPELYEFRRVSDGMTQNAVLAICVARWLGVEPAKIRERLIGWGAAPLRGEVRRDRGRLVYVDCYNANPAAMADALQVFKELTTDATARLYVLGGMEELGAESEAQHLGLGASLALGPHDRVLAIGTGNAAVREGARLQGASPDQIEIFDATEQIGHRMDDWTGPIFIKGSRRYHLETLLEESAVALH</sequence>
<dbReference type="EMBL" id="CP119075">
    <property type="protein sequence ID" value="WED66152.1"/>
    <property type="molecule type" value="Genomic_DNA"/>
</dbReference>
<dbReference type="InterPro" id="IPR000713">
    <property type="entry name" value="Mur_ligase_N"/>
</dbReference>
<dbReference type="Pfam" id="PF08245">
    <property type="entry name" value="Mur_ligase_M"/>
    <property type="match status" value="1"/>
</dbReference>
<protein>
    <submittedName>
        <fullName evidence="12">UDP-N-acetylmuramoyl-tripeptide--D-alanyl-D-alanine ligase</fullName>
    </submittedName>
</protein>
<feature type="domain" description="Mur ligase C-terminal" evidence="10">
    <location>
        <begin position="324"/>
        <end position="430"/>
    </location>
</feature>
<accession>A0AAF0CQG2</accession>
<keyword evidence="1 12" id="KW-0436">Ligase</keyword>
<dbReference type="SUPFAM" id="SSF63418">
    <property type="entry name" value="MurE/MurF N-terminal domain"/>
    <property type="match status" value="1"/>
</dbReference>
<dbReference type="GO" id="GO:0071555">
    <property type="term" value="P:cell wall organization"/>
    <property type="evidence" value="ECO:0007669"/>
    <property type="project" value="UniProtKB-KW"/>
</dbReference>
<evidence type="ECO:0000259" key="9">
    <source>
        <dbReference type="Pfam" id="PF01225"/>
    </source>
</evidence>
<dbReference type="AlphaFoldDB" id="A0AAF0CQG2"/>
<dbReference type="SUPFAM" id="SSF53623">
    <property type="entry name" value="MurD-like peptide ligases, catalytic domain"/>
    <property type="match status" value="1"/>
</dbReference>
<dbReference type="InterPro" id="IPR004101">
    <property type="entry name" value="Mur_ligase_C"/>
</dbReference>
<dbReference type="GO" id="GO:0005524">
    <property type="term" value="F:ATP binding"/>
    <property type="evidence" value="ECO:0007669"/>
    <property type="project" value="UniProtKB-KW"/>
</dbReference>
<dbReference type="PANTHER" id="PTHR43024:SF1">
    <property type="entry name" value="UDP-N-ACETYLMURAMOYL-TRIPEPTIDE--D-ALANYL-D-ALANINE LIGASE"/>
    <property type="match status" value="1"/>
</dbReference>
<evidence type="ECO:0000259" key="10">
    <source>
        <dbReference type="Pfam" id="PF02875"/>
    </source>
</evidence>
<dbReference type="PANTHER" id="PTHR43024">
    <property type="entry name" value="UDP-N-ACETYLMURAMOYL-TRIPEPTIDE--D-ALANYL-D-ALANINE LIGASE"/>
    <property type="match status" value="1"/>
</dbReference>
<dbReference type="InterPro" id="IPR036615">
    <property type="entry name" value="Mur_ligase_C_dom_sf"/>
</dbReference>
<name>A0AAF0CQG2_9BACT</name>
<keyword evidence="7" id="KW-0131">Cell cycle</keyword>
<evidence type="ECO:0000256" key="6">
    <source>
        <dbReference type="ARBA" id="ARBA00022984"/>
    </source>
</evidence>
<keyword evidence="2" id="KW-0132">Cell division</keyword>
<dbReference type="KEGG" id="slom:PXH66_04745"/>
<dbReference type="GO" id="GO:0009252">
    <property type="term" value="P:peptidoglycan biosynthetic process"/>
    <property type="evidence" value="ECO:0007669"/>
    <property type="project" value="UniProtKB-KW"/>
</dbReference>
<dbReference type="RefSeq" id="WP_330928407.1">
    <property type="nucleotide sequence ID" value="NZ_CP119075.1"/>
</dbReference>
<evidence type="ECO:0000256" key="8">
    <source>
        <dbReference type="ARBA" id="ARBA00023316"/>
    </source>
</evidence>
<feature type="domain" description="Mur ligase N-terminal catalytic" evidence="9">
    <location>
        <begin position="26"/>
        <end position="70"/>
    </location>
</feature>
<dbReference type="Gene3D" id="3.90.190.20">
    <property type="entry name" value="Mur ligase, C-terminal domain"/>
    <property type="match status" value="1"/>
</dbReference>
<dbReference type="GO" id="GO:0051301">
    <property type="term" value="P:cell division"/>
    <property type="evidence" value="ECO:0007669"/>
    <property type="project" value="UniProtKB-KW"/>
</dbReference>
<keyword evidence="5" id="KW-0133">Cell shape</keyword>
<keyword evidence="13" id="KW-1185">Reference proteome</keyword>
<dbReference type="InterPro" id="IPR035911">
    <property type="entry name" value="MurE/MurF_N"/>
</dbReference>
<dbReference type="InterPro" id="IPR036565">
    <property type="entry name" value="Mur-like_cat_sf"/>
</dbReference>
<dbReference type="Gene3D" id="3.40.1190.10">
    <property type="entry name" value="Mur-like, catalytic domain"/>
    <property type="match status" value="1"/>
</dbReference>
<evidence type="ECO:0000256" key="7">
    <source>
        <dbReference type="ARBA" id="ARBA00023306"/>
    </source>
</evidence>
<dbReference type="InterPro" id="IPR013221">
    <property type="entry name" value="Mur_ligase_cen"/>
</dbReference>
<feature type="domain" description="Mur ligase central" evidence="11">
    <location>
        <begin position="107"/>
        <end position="219"/>
    </location>
</feature>
<gene>
    <name evidence="12" type="ORF">PXH66_04745</name>
</gene>
<evidence type="ECO:0000313" key="12">
    <source>
        <dbReference type="EMBL" id="WED66152.1"/>
    </source>
</evidence>
<keyword evidence="3" id="KW-0547">Nucleotide-binding</keyword>
<organism evidence="12 13">
    <name type="scientific">Synoicihabitans lomoniglobus</name>
    <dbReference type="NCBI Taxonomy" id="2909285"/>
    <lineage>
        <taxon>Bacteria</taxon>
        <taxon>Pseudomonadati</taxon>
        <taxon>Verrucomicrobiota</taxon>
        <taxon>Opitutia</taxon>
        <taxon>Opitutales</taxon>
        <taxon>Opitutaceae</taxon>
        <taxon>Synoicihabitans</taxon>
    </lineage>
</organism>
<dbReference type="InterPro" id="IPR051046">
    <property type="entry name" value="MurCDEF_CellWall_CoF430Synth"/>
</dbReference>
<keyword evidence="8" id="KW-0961">Cell wall biogenesis/degradation</keyword>